<dbReference type="Pfam" id="PF01321">
    <property type="entry name" value="Creatinase_N"/>
    <property type="match status" value="1"/>
</dbReference>
<evidence type="ECO:0000256" key="2">
    <source>
        <dbReference type="ARBA" id="ARBA00008766"/>
    </source>
</evidence>
<dbReference type="InterPro" id="IPR000587">
    <property type="entry name" value="Creatinase_N"/>
</dbReference>
<dbReference type="EMBL" id="CAJNOJ010000011">
    <property type="protein sequence ID" value="CAF0787352.1"/>
    <property type="molecule type" value="Genomic_DNA"/>
</dbReference>
<dbReference type="InterPro" id="IPR000994">
    <property type="entry name" value="Pept_M24"/>
</dbReference>
<keyword evidence="5" id="KW-0464">Manganese</keyword>
<dbReference type="InterPro" id="IPR036005">
    <property type="entry name" value="Creatinase/aminopeptidase-like"/>
</dbReference>
<protein>
    <submittedName>
        <fullName evidence="10">Uncharacterized protein</fullName>
    </submittedName>
</protein>
<name>A0A813RPJ4_ADIRI</name>
<feature type="domain" description="Peptidase M24 C-terminal" evidence="9">
    <location>
        <begin position="573"/>
        <end position="632"/>
    </location>
</feature>
<evidence type="ECO:0000256" key="4">
    <source>
        <dbReference type="ARBA" id="ARBA00022801"/>
    </source>
</evidence>
<evidence type="ECO:0000313" key="10">
    <source>
        <dbReference type="EMBL" id="CAF0787352.1"/>
    </source>
</evidence>
<dbReference type="GO" id="GO:0004177">
    <property type="term" value="F:aminopeptidase activity"/>
    <property type="evidence" value="ECO:0007669"/>
    <property type="project" value="UniProtKB-ARBA"/>
</dbReference>
<dbReference type="PANTHER" id="PTHR43763">
    <property type="entry name" value="XAA-PRO AMINOPEPTIDASE 1"/>
    <property type="match status" value="1"/>
</dbReference>
<dbReference type="GO" id="GO:0005737">
    <property type="term" value="C:cytoplasm"/>
    <property type="evidence" value="ECO:0007669"/>
    <property type="project" value="UniProtKB-ARBA"/>
</dbReference>
<dbReference type="AlphaFoldDB" id="A0A813RPJ4"/>
<dbReference type="InterPro" id="IPR032416">
    <property type="entry name" value="Peptidase_M24_C"/>
</dbReference>
<evidence type="ECO:0000256" key="6">
    <source>
        <dbReference type="SAM" id="SignalP"/>
    </source>
</evidence>
<accession>A0A813RPJ4</accession>
<evidence type="ECO:0000256" key="1">
    <source>
        <dbReference type="ARBA" id="ARBA00001936"/>
    </source>
</evidence>
<dbReference type="Gene3D" id="3.40.350.10">
    <property type="entry name" value="Creatinase/prolidase N-terminal domain"/>
    <property type="match status" value="2"/>
</dbReference>
<dbReference type="Pfam" id="PF00557">
    <property type="entry name" value="Peptidase_M24"/>
    <property type="match status" value="1"/>
</dbReference>
<organism evidence="10 11">
    <name type="scientific">Adineta ricciae</name>
    <name type="common">Rotifer</name>
    <dbReference type="NCBI Taxonomy" id="249248"/>
    <lineage>
        <taxon>Eukaryota</taxon>
        <taxon>Metazoa</taxon>
        <taxon>Spiralia</taxon>
        <taxon>Gnathifera</taxon>
        <taxon>Rotifera</taxon>
        <taxon>Eurotatoria</taxon>
        <taxon>Bdelloidea</taxon>
        <taxon>Adinetida</taxon>
        <taxon>Adinetidae</taxon>
        <taxon>Adineta</taxon>
    </lineage>
</organism>
<dbReference type="Gene3D" id="3.90.230.10">
    <property type="entry name" value="Creatinase/methionine aminopeptidase superfamily"/>
    <property type="match status" value="1"/>
</dbReference>
<dbReference type="InterPro" id="IPR029149">
    <property type="entry name" value="Creatin/AminoP/Spt16_N"/>
</dbReference>
<comment type="caution">
    <text evidence="10">The sequence shown here is derived from an EMBL/GenBank/DDBJ whole genome shotgun (WGS) entry which is preliminary data.</text>
</comment>
<feature type="chain" id="PRO_5032832419" evidence="6">
    <location>
        <begin position="21"/>
        <end position="665"/>
    </location>
</feature>
<gene>
    <name evidence="10" type="ORF">EDS130_LOCUS4162</name>
</gene>
<evidence type="ECO:0000256" key="5">
    <source>
        <dbReference type="ARBA" id="ARBA00023211"/>
    </source>
</evidence>
<keyword evidence="4" id="KW-0378">Hydrolase</keyword>
<dbReference type="FunFam" id="3.90.230.10:FF:000007">
    <property type="entry name" value="Xaa-Pro aminopeptidase P"/>
    <property type="match status" value="1"/>
</dbReference>
<evidence type="ECO:0000313" key="11">
    <source>
        <dbReference type="Proteomes" id="UP000663852"/>
    </source>
</evidence>
<dbReference type="SUPFAM" id="SSF53092">
    <property type="entry name" value="Creatinase/prolidase N-terminal domain"/>
    <property type="match status" value="1"/>
</dbReference>
<feature type="domain" description="Creatinase N-terminal" evidence="8">
    <location>
        <begin position="37"/>
        <end position="137"/>
    </location>
</feature>
<keyword evidence="3" id="KW-0479">Metal-binding</keyword>
<comment type="similarity">
    <text evidence="2">Belongs to the peptidase M24B family.</text>
</comment>
<dbReference type="Pfam" id="PF16189">
    <property type="entry name" value="Creatinase_N_2"/>
    <property type="match status" value="1"/>
</dbReference>
<dbReference type="PANTHER" id="PTHR43763:SF6">
    <property type="entry name" value="XAA-PRO AMINOPEPTIDASE 1"/>
    <property type="match status" value="1"/>
</dbReference>
<dbReference type="OrthoDB" id="9995434at2759"/>
<evidence type="ECO:0000259" key="9">
    <source>
        <dbReference type="Pfam" id="PF16188"/>
    </source>
</evidence>
<keyword evidence="6" id="KW-0732">Signal</keyword>
<dbReference type="InterPro" id="IPR050422">
    <property type="entry name" value="X-Pro_aminopeptidase_P"/>
</dbReference>
<dbReference type="Pfam" id="PF16188">
    <property type="entry name" value="Peptidase_M24_C"/>
    <property type="match status" value="1"/>
</dbReference>
<reference evidence="10" key="1">
    <citation type="submission" date="2021-02" db="EMBL/GenBank/DDBJ databases">
        <authorList>
            <person name="Nowell W R."/>
        </authorList>
    </citation>
    <scope>NUCLEOTIDE SEQUENCE</scope>
</reference>
<evidence type="ECO:0000256" key="3">
    <source>
        <dbReference type="ARBA" id="ARBA00022723"/>
    </source>
</evidence>
<dbReference type="Proteomes" id="UP000663852">
    <property type="component" value="Unassembled WGS sequence"/>
</dbReference>
<sequence length="665" mass="74761">MPFLIFTLLIASSLFVCTNAQNTCEPRSGQKDTSLLLASLRQQMQNEGIGVYVIFADDEHGSEYTQPYDKRRDWITGFRGSAGTAVVTLNKAALWTDSRYFTQAEEQLDCANWLLMKDKNPGVPTLIDWLVSEASQATLPPGTTTVFTSTSWWSSASSALKAIGKELRPVDDLVGRIWPANERPVESQNPIVKHDLRYAGEDVRQKLNRVTTEIKRLGATATVISALDEVAWLFNLRGSDIPYNAFFKSYAIVYVDYEESIPELFVNLAQLDPSNRPDFVRVSNISKFLPRLSTIASDSSVGKIWISPRVSQAIYSSIPESKIRMPLANSPVQRVKAKKNAQERKGMQDCQVRDAVVRMKHLGWIEQQLNEGKSINETQSSDQLLVYQQQQDLFQFPSFAAISAAGDRAAVVHYRAEPETAKFITKNEVYLLDAGSQYLDCTTDITRTHHFGTPKDLEKRAYTRVLQGVLDIANAVFPVGTYGRSLDHLARMHLYRDGMDFGHGTGHGIGHYLSVHEGPQRIASAYSQYEETLADGVFLSDEPGFYKPNDFGIRIENDMEVVLANKSTYDNKQYLRFNTITLIPYERSLIDETLLTDDHIAAINTYHQKVSEILEPLLKNDESALKALRTRTVAIKPVPPAESKTLMMRSSPIVIILMFVLTVFF</sequence>
<evidence type="ECO:0000259" key="8">
    <source>
        <dbReference type="Pfam" id="PF01321"/>
    </source>
</evidence>
<dbReference type="GO" id="GO:0046872">
    <property type="term" value="F:metal ion binding"/>
    <property type="evidence" value="ECO:0007669"/>
    <property type="project" value="UniProtKB-KW"/>
</dbReference>
<feature type="domain" description="Peptidase M24" evidence="7">
    <location>
        <begin position="362"/>
        <end position="561"/>
    </location>
</feature>
<proteinExistence type="inferred from homology"/>
<comment type="cofactor">
    <cofactor evidence="1">
        <name>Mn(2+)</name>
        <dbReference type="ChEBI" id="CHEBI:29035"/>
    </cofactor>
</comment>
<evidence type="ECO:0000259" key="7">
    <source>
        <dbReference type="Pfam" id="PF00557"/>
    </source>
</evidence>
<dbReference type="SUPFAM" id="SSF55920">
    <property type="entry name" value="Creatinase/aminopeptidase"/>
    <property type="match status" value="1"/>
</dbReference>
<feature type="signal peptide" evidence="6">
    <location>
        <begin position="1"/>
        <end position="20"/>
    </location>
</feature>